<dbReference type="Pfam" id="PF10326">
    <property type="entry name" value="7TM_GPCR_Str"/>
    <property type="match status" value="1"/>
</dbReference>
<proteinExistence type="predicted"/>
<feature type="transmembrane region" description="Helical" evidence="1">
    <location>
        <begin position="48"/>
        <end position="69"/>
    </location>
</feature>
<dbReference type="SUPFAM" id="SSF81321">
    <property type="entry name" value="Family A G protein-coupled receptor-like"/>
    <property type="match status" value="1"/>
</dbReference>
<keyword evidence="1" id="KW-0472">Membrane</keyword>
<reference evidence="3" key="1">
    <citation type="submission" date="2022-11" db="UniProtKB">
        <authorList>
            <consortium name="WormBaseParasite"/>
        </authorList>
    </citation>
    <scope>IDENTIFICATION</scope>
</reference>
<dbReference type="Proteomes" id="UP000887578">
    <property type="component" value="Unplaced"/>
</dbReference>
<dbReference type="InterPro" id="IPR019428">
    <property type="entry name" value="7TM_GPCR_serpentine_rcpt_Str"/>
</dbReference>
<protein>
    <submittedName>
        <fullName evidence="3">G-protein coupled receptors family 1 profile domain-containing protein</fullName>
    </submittedName>
</protein>
<evidence type="ECO:0000313" key="2">
    <source>
        <dbReference type="Proteomes" id="UP000887578"/>
    </source>
</evidence>
<name>A0A914Q1X2_9BILA</name>
<feature type="transmembrane region" description="Helical" evidence="1">
    <location>
        <begin position="97"/>
        <end position="121"/>
    </location>
</feature>
<dbReference type="WBParaSite" id="PDA_v2.g22825.t1">
    <property type="protein sequence ID" value="PDA_v2.g22825.t1"/>
    <property type="gene ID" value="PDA_v2.g22825"/>
</dbReference>
<dbReference type="PANTHER" id="PTHR45907">
    <property type="entry name" value="SERPENTINE RECEPTOR, CLASS J"/>
    <property type="match status" value="1"/>
</dbReference>
<keyword evidence="2" id="KW-1185">Reference proteome</keyword>
<keyword evidence="1" id="KW-1133">Transmembrane helix</keyword>
<evidence type="ECO:0000256" key="1">
    <source>
        <dbReference type="SAM" id="Phobius"/>
    </source>
</evidence>
<evidence type="ECO:0000313" key="3">
    <source>
        <dbReference type="WBParaSite" id="PDA_v2.g22825.t1"/>
    </source>
</evidence>
<feature type="transmembrane region" description="Helical" evidence="1">
    <location>
        <begin position="127"/>
        <end position="150"/>
    </location>
</feature>
<accession>A0A914Q1X2</accession>
<keyword evidence="1" id="KW-0812">Transmembrane</keyword>
<dbReference type="AlphaFoldDB" id="A0A914Q1X2"/>
<dbReference type="InterPro" id="IPR019423">
    <property type="entry name" value="7TM_GPCR_serpentine_rcpt_Srj"/>
</dbReference>
<organism evidence="2 3">
    <name type="scientific">Panagrolaimus davidi</name>
    <dbReference type="NCBI Taxonomy" id="227884"/>
    <lineage>
        <taxon>Eukaryota</taxon>
        <taxon>Metazoa</taxon>
        <taxon>Ecdysozoa</taxon>
        <taxon>Nematoda</taxon>
        <taxon>Chromadorea</taxon>
        <taxon>Rhabditida</taxon>
        <taxon>Tylenchina</taxon>
        <taxon>Panagrolaimomorpha</taxon>
        <taxon>Panagrolaimoidea</taxon>
        <taxon>Panagrolaimidae</taxon>
        <taxon>Panagrolaimus</taxon>
    </lineage>
</organism>
<dbReference type="PANTHER" id="PTHR45907:SF16">
    <property type="entry name" value="SERPENTINE RECEPTOR, CLASS J"/>
    <property type="match status" value="1"/>
</dbReference>
<sequence>MYFIYFIQRTVTEEAYRPLLRGTEYEVNGVIPSYGAIPVGEFPNALPLAAILVVLSYIIVIFCGIKIYLKIKKDQASLSQDAKNYQRQISIVMTTEACIPIITSVFPILLDLMTIFTGISIPWGGKLSFLLCLLVPFCNPIVKLLVITCYRNWIIQKFHLQKALSYYFNPSVIPTNNQSVQPTA</sequence>